<dbReference type="EMBL" id="CP023690">
    <property type="protein sequence ID" value="QEV63213.1"/>
    <property type="molecule type" value="Genomic_DNA"/>
</dbReference>
<reference evidence="2 5" key="2">
    <citation type="submission" date="2020-08" db="EMBL/GenBank/DDBJ databases">
        <title>Genomic Encyclopedia of Type Strains, Phase III (KMG-III): the genomes of soil and plant-associated and newly described type strains.</title>
        <authorList>
            <person name="Whitman W."/>
        </authorList>
    </citation>
    <scope>NUCLEOTIDE SEQUENCE [LARGE SCALE GENOMIC DNA]</scope>
    <source>
        <strain evidence="2 5">CECT 3146</strain>
    </source>
</reference>
<organism evidence="3 4">
    <name type="scientific">Streptomyces spectabilis</name>
    <dbReference type="NCBI Taxonomy" id="68270"/>
    <lineage>
        <taxon>Bacteria</taxon>
        <taxon>Bacillati</taxon>
        <taxon>Actinomycetota</taxon>
        <taxon>Actinomycetes</taxon>
        <taxon>Kitasatosporales</taxon>
        <taxon>Streptomycetaceae</taxon>
        <taxon>Streptomyces</taxon>
    </lineage>
</organism>
<dbReference type="OrthoDB" id="4335604at2"/>
<sequence>MRRIAALAVGTLALLGAVAAPASAIPDPLAVVDCAVQDVTGLVDPASLGVPAEVPATGCLAP</sequence>
<accession>A0A5P2XE94</accession>
<name>A0A5P2XE94_STRST</name>
<dbReference type="AlphaFoldDB" id="A0A5P2XE94"/>
<dbReference type="EMBL" id="JACHJD010000011">
    <property type="protein sequence ID" value="MBB5106916.1"/>
    <property type="molecule type" value="Genomic_DNA"/>
</dbReference>
<dbReference type="Proteomes" id="UP000549009">
    <property type="component" value="Unassembled WGS sequence"/>
</dbReference>
<reference evidence="3 4" key="1">
    <citation type="submission" date="2017-09" db="EMBL/GenBank/DDBJ databases">
        <authorList>
            <person name="Lee N."/>
            <person name="Cho B.-K."/>
        </authorList>
    </citation>
    <scope>NUCLEOTIDE SEQUENCE [LARGE SCALE GENOMIC DNA]</scope>
    <source>
        <strain evidence="3 4">ATCC 27465</strain>
    </source>
</reference>
<evidence type="ECO:0000256" key="1">
    <source>
        <dbReference type="SAM" id="SignalP"/>
    </source>
</evidence>
<gene>
    <name evidence="3" type="ORF">CP982_34615</name>
    <name evidence="2" type="ORF">FHS40_006030</name>
</gene>
<dbReference type="Proteomes" id="UP000326505">
    <property type="component" value="Chromosome"/>
</dbReference>
<dbReference type="RefSeq" id="WP_150514067.1">
    <property type="nucleotide sequence ID" value="NZ_BMSQ01000016.1"/>
</dbReference>
<evidence type="ECO:0000313" key="2">
    <source>
        <dbReference type="EMBL" id="MBB5106916.1"/>
    </source>
</evidence>
<evidence type="ECO:0000313" key="3">
    <source>
        <dbReference type="EMBL" id="QEV63213.1"/>
    </source>
</evidence>
<evidence type="ECO:0000313" key="4">
    <source>
        <dbReference type="Proteomes" id="UP000326505"/>
    </source>
</evidence>
<feature type="signal peptide" evidence="1">
    <location>
        <begin position="1"/>
        <end position="24"/>
    </location>
</feature>
<keyword evidence="1" id="KW-0732">Signal</keyword>
<protein>
    <recommendedName>
        <fullName evidence="6">Chaplin</fullName>
    </recommendedName>
</protein>
<evidence type="ECO:0008006" key="6">
    <source>
        <dbReference type="Google" id="ProtNLM"/>
    </source>
</evidence>
<proteinExistence type="predicted"/>
<evidence type="ECO:0000313" key="5">
    <source>
        <dbReference type="Proteomes" id="UP000549009"/>
    </source>
</evidence>
<keyword evidence="5" id="KW-1185">Reference proteome</keyword>
<dbReference type="KEGG" id="sspb:CP982_34615"/>
<feature type="chain" id="PRO_5044623327" description="Chaplin" evidence="1">
    <location>
        <begin position="25"/>
        <end position="62"/>
    </location>
</feature>